<proteinExistence type="predicted"/>
<dbReference type="PaxDb" id="55529-EKX40459"/>
<reference evidence="3 5" key="1">
    <citation type="journal article" date="2012" name="Nature">
        <title>Algal genomes reveal evolutionary mosaicism and the fate of nucleomorphs.</title>
        <authorList>
            <consortium name="DOE Joint Genome Institute"/>
            <person name="Curtis B.A."/>
            <person name="Tanifuji G."/>
            <person name="Burki F."/>
            <person name="Gruber A."/>
            <person name="Irimia M."/>
            <person name="Maruyama S."/>
            <person name="Arias M.C."/>
            <person name="Ball S.G."/>
            <person name="Gile G.H."/>
            <person name="Hirakawa Y."/>
            <person name="Hopkins J.F."/>
            <person name="Kuo A."/>
            <person name="Rensing S.A."/>
            <person name="Schmutz J."/>
            <person name="Symeonidi A."/>
            <person name="Elias M."/>
            <person name="Eveleigh R.J."/>
            <person name="Herman E.K."/>
            <person name="Klute M.J."/>
            <person name="Nakayama T."/>
            <person name="Obornik M."/>
            <person name="Reyes-Prieto A."/>
            <person name="Armbrust E.V."/>
            <person name="Aves S.J."/>
            <person name="Beiko R.G."/>
            <person name="Coutinho P."/>
            <person name="Dacks J.B."/>
            <person name="Durnford D.G."/>
            <person name="Fast N.M."/>
            <person name="Green B.R."/>
            <person name="Grisdale C.J."/>
            <person name="Hempel F."/>
            <person name="Henrissat B."/>
            <person name="Hoppner M.P."/>
            <person name="Ishida K."/>
            <person name="Kim E."/>
            <person name="Koreny L."/>
            <person name="Kroth P.G."/>
            <person name="Liu Y."/>
            <person name="Malik S.B."/>
            <person name="Maier U.G."/>
            <person name="McRose D."/>
            <person name="Mock T."/>
            <person name="Neilson J.A."/>
            <person name="Onodera N.T."/>
            <person name="Poole A.M."/>
            <person name="Pritham E.J."/>
            <person name="Richards T.A."/>
            <person name="Rocap G."/>
            <person name="Roy S.W."/>
            <person name="Sarai C."/>
            <person name="Schaack S."/>
            <person name="Shirato S."/>
            <person name="Slamovits C.H."/>
            <person name="Spencer D.F."/>
            <person name="Suzuki S."/>
            <person name="Worden A.Z."/>
            <person name="Zauner S."/>
            <person name="Barry K."/>
            <person name="Bell C."/>
            <person name="Bharti A.K."/>
            <person name="Crow J.A."/>
            <person name="Grimwood J."/>
            <person name="Kramer R."/>
            <person name="Lindquist E."/>
            <person name="Lucas S."/>
            <person name="Salamov A."/>
            <person name="McFadden G.I."/>
            <person name="Lane C.E."/>
            <person name="Keeling P.J."/>
            <person name="Gray M.W."/>
            <person name="Grigoriev I.V."/>
            <person name="Archibald J.M."/>
        </authorList>
    </citation>
    <scope>NUCLEOTIDE SEQUENCE</scope>
    <source>
        <strain evidence="3 5">CCMP2712</strain>
    </source>
</reference>
<evidence type="ECO:0000313" key="3">
    <source>
        <dbReference type="EMBL" id="EKX40459.1"/>
    </source>
</evidence>
<dbReference type="EMBL" id="JH993031">
    <property type="protein sequence ID" value="EKX40459.1"/>
    <property type="molecule type" value="Genomic_DNA"/>
</dbReference>
<evidence type="ECO:0000313" key="4">
    <source>
        <dbReference type="EnsemblProtists" id="EKX40459"/>
    </source>
</evidence>
<dbReference type="InterPro" id="IPR011032">
    <property type="entry name" value="GroES-like_sf"/>
</dbReference>
<dbReference type="InterPro" id="IPR013154">
    <property type="entry name" value="ADH-like_N"/>
</dbReference>
<dbReference type="Gene3D" id="3.40.50.720">
    <property type="entry name" value="NAD(P)-binding Rossmann-like Domain"/>
    <property type="match status" value="1"/>
</dbReference>
<sequence length="323" mass="33895">MQAVSVQSFGGPEELKIAELPIPSPGKSQVCVKLFAAGINPVDTYKRAGVYAQLPQLPYTPGTDGAGIIHAVGEGVTQFREGDRVWLSGSVTGTYAQYCTANLTDVHLLPEAVSFEQGAGIGVVYRTAYRALFTRVATKPGSVVFVHGASGGVGIAAIQLAISHGCTVVGTAGTPAGLELIRSQGAYAVLHNQEGYMEEVLAMTPEKKGADVILEMAAHANLDKDLKLLKKNGTVVIIGSRGSVEINPRSLMTTEGNIVGLLGLGSPEELQSVFDGIQERLEKGSIKPVAGVKFPLSEAAESHVEVIEHKMGTTGKVILVIEH</sequence>
<reference evidence="5" key="2">
    <citation type="submission" date="2012-11" db="EMBL/GenBank/DDBJ databases">
        <authorList>
            <person name="Kuo A."/>
            <person name="Curtis B.A."/>
            <person name="Tanifuji G."/>
            <person name="Burki F."/>
            <person name="Gruber A."/>
            <person name="Irimia M."/>
            <person name="Maruyama S."/>
            <person name="Arias M.C."/>
            <person name="Ball S.G."/>
            <person name="Gile G.H."/>
            <person name="Hirakawa Y."/>
            <person name="Hopkins J.F."/>
            <person name="Rensing S.A."/>
            <person name="Schmutz J."/>
            <person name="Symeonidi A."/>
            <person name="Elias M."/>
            <person name="Eveleigh R.J."/>
            <person name="Herman E.K."/>
            <person name="Klute M.J."/>
            <person name="Nakayama T."/>
            <person name="Obornik M."/>
            <person name="Reyes-Prieto A."/>
            <person name="Armbrust E.V."/>
            <person name="Aves S.J."/>
            <person name="Beiko R.G."/>
            <person name="Coutinho P."/>
            <person name="Dacks J.B."/>
            <person name="Durnford D.G."/>
            <person name="Fast N.M."/>
            <person name="Green B.R."/>
            <person name="Grisdale C."/>
            <person name="Hempe F."/>
            <person name="Henrissat B."/>
            <person name="Hoppner M.P."/>
            <person name="Ishida K.-I."/>
            <person name="Kim E."/>
            <person name="Koreny L."/>
            <person name="Kroth P.G."/>
            <person name="Liu Y."/>
            <person name="Malik S.-B."/>
            <person name="Maier U.G."/>
            <person name="McRose D."/>
            <person name="Mock T."/>
            <person name="Neilson J.A."/>
            <person name="Onodera N.T."/>
            <person name="Poole A.M."/>
            <person name="Pritham E.J."/>
            <person name="Richards T.A."/>
            <person name="Rocap G."/>
            <person name="Roy S.W."/>
            <person name="Sarai C."/>
            <person name="Schaack S."/>
            <person name="Shirato S."/>
            <person name="Slamovits C.H."/>
            <person name="Spencer D.F."/>
            <person name="Suzuki S."/>
            <person name="Worden A.Z."/>
            <person name="Zauner S."/>
            <person name="Barry K."/>
            <person name="Bell C."/>
            <person name="Bharti A.K."/>
            <person name="Crow J.A."/>
            <person name="Grimwood J."/>
            <person name="Kramer R."/>
            <person name="Lindquist E."/>
            <person name="Lucas S."/>
            <person name="Salamov A."/>
            <person name="McFadden G.I."/>
            <person name="Lane C.E."/>
            <person name="Keeling P.J."/>
            <person name="Gray M.W."/>
            <person name="Grigoriev I.V."/>
            <person name="Archibald J.M."/>
        </authorList>
    </citation>
    <scope>NUCLEOTIDE SEQUENCE</scope>
    <source>
        <strain evidence="5">CCMP2712</strain>
    </source>
</reference>
<dbReference type="InterPro" id="IPR036291">
    <property type="entry name" value="NAD(P)-bd_dom_sf"/>
</dbReference>
<dbReference type="HOGENOM" id="CLU_026673_3_1_1"/>
<dbReference type="Pfam" id="PF08240">
    <property type="entry name" value="ADH_N"/>
    <property type="match status" value="1"/>
</dbReference>
<gene>
    <name evidence="3" type="ORF">GUITHDRAFT_75519</name>
</gene>
<dbReference type="GeneID" id="19047024"/>
<dbReference type="STRING" id="905079.L1IX46"/>
<dbReference type="SUPFAM" id="SSF51735">
    <property type="entry name" value="NAD(P)-binding Rossmann-fold domains"/>
    <property type="match status" value="1"/>
</dbReference>
<reference evidence="4" key="3">
    <citation type="submission" date="2016-03" db="UniProtKB">
        <authorList>
            <consortium name="EnsemblProtists"/>
        </authorList>
    </citation>
    <scope>IDENTIFICATION</scope>
</reference>
<dbReference type="GO" id="GO:0005829">
    <property type="term" value="C:cytosol"/>
    <property type="evidence" value="ECO:0007669"/>
    <property type="project" value="TreeGrafter"/>
</dbReference>
<dbReference type="Proteomes" id="UP000011087">
    <property type="component" value="Unassembled WGS sequence"/>
</dbReference>
<dbReference type="EnsemblProtists" id="EKX40459">
    <property type="protein sequence ID" value="EKX40459"/>
    <property type="gene ID" value="GUITHDRAFT_75519"/>
</dbReference>
<dbReference type="AlphaFoldDB" id="L1IX46"/>
<protein>
    <recommendedName>
        <fullName evidence="2">Enoyl reductase (ER) domain-containing protein</fullName>
    </recommendedName>
</protein>
<dbReference type="CDD" id="cd08253">
    <property type="entry name" value="zeta_crystallin"/>
    <property type="match status" value="1"/>
</dbReference>
<feature type="domain" description="Enoyl reductase (ER)" evidence="2">
    <location>
        <begin position="10"/>
        <end position="319"/>
    </location>
</feature>
<dbReference type="InterPro" id="IPR051603">
    <property type="entry name" value="Zinc-ADH_QOR/CCCR"/>
</dbReference>
<organism evidence="3">
    <name type="scientific">Guillardia theta (strain CCMP2712)</name>
    <name type="common">Cryptophyte</name>
    <dbReference type="NCBI Taxonomy" id="905079"/>
    <lineage>
        <taxon>Eukaryota</taxon>
        <taxon>Cryptophyceae</taxon>
        <taxon>Pyrenomonadales</taxon>
        <taxon>Geminigeraceae</taxon>
        <taxon>Guillardia</taxon>
    </lineage>
</organism>
<dbReference type="Gene3D" id="3.90.180.10">
    <property type="entry name" value="Medium-chain alcohol dehydrogenases, catalytic domain"/>
    <property type="match status" value="1"/>
</dbReference>
<dbReference type="FunFam" id="3.40.50.720:FF:000244">
    <property type="entry name" value="quinone oxidoreductase"/>
    <property type="match status" value="1"/>
</dbReference>
<dbReference type="InterPro" id="IPR020843">
    <property type="entry name" value="ER"/>
</dbReference>
<evidence type="ECO:0000256" key="1">
    <source>
        <dbReference type="ARBA" id="ARBA00022857"/>
    </source>
</evidence>
<dbReference type="OMA" id="CDHTIDY"/>
<name>L1IX46_GUITC</name>
<dbReference type="SMART" id="SM00829">
    <property type="entry name" value="PKS_ER"/>
    <property type="match status" value="1"/>
</dbReference>
<dbReference type="InterPro" id="IPR013149">
    <property type="entry name" value="ADH-like_C"/>
</dbReference>
<dbReference type="PANTHER" id="PTHR44154:SF1">
    <property type="entry name" value="QUINONE OXIDOREDUCTASE"/>
    <property type="match status" value="1"/>
</dbReference>
<dbReference type="RefSeq" id="XP_005827439.1">
    <property type="nucleotide sequence ID" value="XM_005827382.1"/>
</dbReference>
<dbReference type="SUPFAM" id="SSF50129">
    <property type="entry name" value="GroES-like"/>
    <property type="match status" value="1"/>
</dbReference>
<dbReference type="Pfam" id="PF00107">
    <property type="entry name" value="ADH_zinc_N"/>
    <property type="match status" value="1"/>
</dbReference>
<evidence type="ECO:0000313" key="5">
    <source>
        <dbReference type="Proteomes" id="UP000011087"/>
    </source>
</evidence>
<keyword evidence="5" id="KW-1185">Reference proteome</keyword>
<dbReference type="GO" id="GO:0070402">
    <property type="term" value="F:NADPH binding"/>
    <property type="evidence" value="ECO:0007669"/>
    <property type="project" value="TreeGrafter"/>
</dbReference>
<dbReference type="OrthoDB" id="3941538at2759"/>
<dbReference type="PANTHER" id="PTHR44154">
    <property type="entry name" value="QUINONE OXIDOREDUCTASE"/>
    <property type="match status" value="1"/>
</dbReference>
<dbReference type="GO" id="GO:0003960">
    <property type="term" value="F:quinone reductase (NADPH) activity"/>
    <property type="evidence" value="ECO:0007669"/>
    <property type="project" value="TreeGrafter"/>
</dbReference>
<evidence type="ECO:0000259" key="2">
    <source>
        <dbReference type="SMART" id="SM00829"/>
    </source>
</evidence>
<keyword evidence="1" id="KW-0521">NADP</keyword>
<dbReference type="eggNOG" id="KOG1198">
    <property type="taxonomic scope" value="Eukaryota"/>
</dbReference>
<accession>L1IX46</accession>
<dbReference type="GO" id="GO:0003730">
    <property type="term" value="F:mRNA 3'-UTR binding"/>
    <property type="evidence" value="ECO:0007669"/>
    <property type="project" value="TreeGrafter"/>
</dbReference>
<dbReference type="KEGG" id="gtt:GUITHDRAFT_75519"/>